<evidence type="ECO:0000313" key="2">
    <source>
        <dbReference type="EMBL" id="QEV60764.1"/>
    </source>
</evidence>
<dbReference type="AlphaFoldDB" id="A0A5P2XAR2"/>
<dbReference type="KEGG" id="sspb:CP982_20245"/>
<evidence type="ECO:0000313" key="1">
    <source>
        <dbReference type="EMBL" id="MBB5106572.1"/>
    </source>
</evidence>
<organism evidence="2 3">
    <name type="scientific">Streptomyces spectabilis</name>
    <dbReference type="NCBI Taxonomy" id="68270"/>
    <lineage>
        <taxon>Bacteria</taxon>
        <taxon>Bacillati</taxon>
        <taxon>Actinomycetota</taxon>
        <taxon>Actinomycetes</taxon>
        <taxon>Kitasatosporales</taxon>
        <taxon>Streptomycetaceae</taxon>
        <taxon>Streptomyces</taxon>
    </lineage>
</organism>
<evidence type="ECO:0000313" key="3">
    <source>
        <dbReference type="Proteomes" id="UP000326505"/>
    </source>
</evidence>
<keyword evidence="4" id="KW-1185">Reference proteome</keyword>
<proteinExistence type="predicted"/>
<dbReference type="Proteomes" id="UP000326505">
    <property type="component" value="Chromosome"/>
</dbReference>
<sequence>MKESLRPSGRQYASTAAGAAAVLEHCLDVALDQDTRIDAVAFTGEDVVRALVCCLGRPELTARPHVTLRVIVPDFTRPVPLPGRSGGGGEGAEDDAAARRALLRRVLGHARDVAALRRALARSEQARLDGEFRALHLTPFPGFCLIGREQLVDGGGDPTRWHAGAGAVARERIRLRGLLFDTLWGLARPLPTRTA</sequence>
<evidence type="ECO:0000313" key="4">
    <source>
        <dbReference type="Proteomes" id="UP000549009"/>
    </source>
</evidence>
<reference evidence="2 3" key="1">
    <citation type="submission" date="2017-09" db="EMBL/GenBank/DDBJ databases">
        <authorList>
            <person name="Lee N."/>
            <person name="Cho B.-K."/>
        </authorList>
    </citation>
    <scope>NUCLEOTIDE SEQUENCE [LARGE SCALE GENOMIC DNA]</scope>
    <source>
        <strain evidence="2 3">ATCC 27465</strain>
    </source>
</reference>
<dbReference type="RefSeq" id="WP_150511842.1">
    <property type="nucleotide sequence ID" value="NZ_BMSQ01000022.1"/>
</dbReference>
<dbReference type="Proteomes" id="UP000549009">
    <property type="component" value="Unassembled WGS sequence"/>
</dbReference>
<reference evidence="1 4" key="2">
    <citation type="submission" date="2020-08" db="EMBL/GenBank/DDBJ databases">
        <title>Genomic Encyclopedia of Type Strains, Phase III (KMG-III): the genomes of soil and plant-associated and newly described type strains.</title>
        <authorList>
            <person name="Whitman W."/>
        </authorList>
    </citation>
    <scope>NUCLEOTIDE SEQUENCE [LARGE SCALE GENOMIC DNA]</scope>
    <source>
        <strain evidence="1 4">CECT 3146</strain>
    </source>
</reference>
<name>A0A5P2XAR2_STRST</name>
<protein>
    <submittedName>
        <fullName evidence="2">Uncharacterized protein</fullName>
    </submittedName>
</protein>
<dbReference type="OrthoDB" id="4127429at2"/>
<dbReference type="EMBL" id="JACHJD010000010">
    <property type="protein sequence ID" value="MBB5106572.1"/>
    <property type="molecule type" value="Genomic_DNA"/>
</dbReference>
<dbReference type="EMBL" id="CP023690">
    <property type="protein sequence ID" value="QEV60764.1"/>
    <property type="molecule type" value="Genomic_DNA"/>
</dbReference>
<accession>A0A5P2XAR2</accession>
<gene>
    <name evidence="2" type="ORF">CP982_20245</name>
    <name evidence="1" type="ORF">FHS40_005685</name>
</gene>